<feature type="compositionally biased region" description="Basic residues" evidence="1">
    <location>
        <begin position="68"/>
        <end position="79"/>
    </location>
</feature>
<feature type="compositionally biased region" description="Pro residues" evidence="1">
    <location>
        <begin position="22"/>
        <end position="34"/>
    </location>
</feature>
<dbReference type="Proteomes" id="UP000654075">
    <property type="component" value="Unassembled WGS sequence"/>
</dbReference>
<reference evidence="2" key="1">
    <citation type="submission" date="2021-02" db="EMBL/GenBank/DDBJ databases">
        <authorList>
            <person name="Dougan E. K."/>
            <person name="Rhodes N."/>
            <person name="Thang M."/>
            <person name="Chan C."/>
        </authorList>
    </citation>
    <scope>NUCLEOTIDE SEQUENCE</scope>
</reference>
<evidence type="ECO:0000313" key="3">
    <source>
        <dbReference type="Proteomes" id="UP000654075"/>
    </source>
</evidence>
<protein>
    <submittedName>
        <fullName evidence="2">Uncharacterized protein</fullName>
    </submittedName>
</protein>
<organism evidence="2 3">
    <name type="scientific">Polarella glacialis</name>
    <name type="common">Dinoflagellate</name>
    <dbReference type="NCBI Taxonomy" id="89957"/>
    <lineage>
        <taxon>Eukaryota</taxon>
        <taxon>Sar</taxon>
        <taxon>Alveolata</taxon>
        <taxon>Dinophyceae</taxon>
        <taxon>Suessiales</taxon>
        <taxon>Suessiaceae</taxon>
        <taxon>Polarella</taxon>
    </lineage>
</organism>
<sequence>VIFRVGGFGAVAAASGEMVAPAAPPPPIGGPPPKSTEVVSDELVSDDMLQVLKRDEDIDEEISSNVPKPKKNSKGKQNKRGQPLLIDYRGPENRNLVTEDDEDLDGATASTATPSSASAWSPNARPLVSSQAPARQRPPDQGPTDKSEKVDMLVSMTCC</sequence>
<gene>
    <name evidence="2" type="ORF">PGLA1383_LOCUS15857</name>
</gene>
<feature type="region of interest" description="Disordered" evidence="1">
    <location>
        <begin position="19"/>
        <end position="159"/>
    </location>
</feature>
<feature type="non-terminal residue" evidence="2">
    <location>
        <position position="159"/>
    </location>
</feature>
<proteinExistence type="predicted"/>
<dbReference type="EMBL" id="CAJNNV010009476">
    <property type="protein sequence ID" value="CAE8597412.1"/>
    <property type="molecule type" value="Genomic_DNA"/>
</dbReference>
<accession>A0A813EFX0</accession>
<feature type="non-terminal residue" evidence="2">
    <location>
        <position position="1"/>
    </location>
</feature>
<evidence type="ECO:0000256" key="1">
    <source>
        <dbReference type="SAM" id="MobiDB-lite"/>
    </source>
</evidence>
<comment type="caution">
    <text evidence="2">The sequence shown here is derived from an EMBL/GenBank/DDBJ whole genome shotgun (WGS) entry which is preliminary data.</text>
</comment>
<feature type="compositionally biased region" description="Low complexity" evidence="1">
    <location>
        <begin position="107"/>
        <end position="122"/>
    </location>
</feature>
<name>A0A813EFX0_POLGL</name>
<dbReference type="AlphaFoldDB" id="A0A813EFX0"/>
<evidence type="ECO:0000313" key="2">
    <source>
        <dbReference type="EMBL" id="CAE8597412.1"/>
    </source>
</evidence>
<keyword evidence="3" id="KW-1185">Reference proteome</keyword>